<proteinExistence type="predicted"/>
<comment type="caution">
    <text evidence="1">The sequence shown here is derived from an EMBL/GenBank/DDBJ whole genome shotgun (WGS) entry which is preliminary data.</text>
</comment>
<organism evidence="1 2">
    <name type="scientific">Perspicuibacillus lycopersici</name>
    <dbReference type="NCBI Taxonomy" id="1325689"/>
    <lineage>
        <taxon>Bacteria</taxon>
        <taxon>Bacillati</taxon>
        <taxon>Bacillota</taxon>
        <taxon>Bacilli</taxon>
        <taxon>Bacillales</taxon>
        <taxon>Bacillaceae</taxon>
        <taxon>Perspicuibacillus</taxon>
    </lineage>
</organism>
<keyword evidence="2" id="KW-1185">Reference proteome</keyword>
<name>A0AAE3IVQ0_9BACI</name>
<dbReference type="Proteomes" id="UP001209318">
    <property type="component" value="Unassembled WGS sequence"/>
</dbReference>
<sequence length="321" mass="38221">MGQLVKLYEYISRYEMDIYKYPSRFIQLKRRQWDNLLEAWQSGNWQGVIGDEQIILQEIEEEHPPHKWRLLGKVKQLLSKREIESIEEMKDSLLPETVDDFSTIGRGLKQKPSTLDELKHVYLNEIFSVQMLWASSTLTYQSYIDSSFYRDRNLKYFAQRFPDTFLFLYKPIFMLKKAPVECETILLTPTGAICIRFLEEVDSTSFLGSDDRFWERRNKDHTSRFLNPLIGLNRTETIIQQIFRLHDIDFPLQKVLISRNGYIDYPSTPYGVQIVDKRNYQKWFESMRSLRSPLKHIQLKATKSLLDFCKSVAVSRNDWDK</sequence>
<gene>
    <name evidence="1" type="ORF">OEV98_11845</name>
</gene>
<evidence type="ECO:0000313" key="1">
    <source>
        <dbReference type="EMBL" id="MCU9614254.1"/>
    </source>
</evidence>
<dbReference type="RefSeq" id="WP_263073494.1">
    <property type="nucleotide sequence ID" value="NZ_JAOUSF010000003.1"/>
</dbReference>
<reference evidence="1" key="1">
    <citation type="submission" date="2022-10" db="EMBL/GenBank/DDBJ databases">
        <title>Description of Fervidibacillus gen. nov. in the family Fervidibacillaceae fam. nov. with two species, Fervidibacillus albus sp. nov., and Fervidibacillus halotolerans sp. nov., isolated from tidal flat sediments.</title>
        <authorList>
            <person name="Kwon K.K."/>
            <person name="Yang S.-H."/>
        </authorList>
    </citation>
    <scope>NUCLEOTIDE SEQUENCE</scope>
    <source>
        <strain evidence="1">JCM 19140</strain>
    </source>
</reference>
<protein>
    <submittedName>
        <fullName evidence="1">NERD domain-containing protein</fullName>
    </submittedName>
</protein>
<accession>A0AAE3IVQ0</accession>
<dbReference type="AlphaFoldDB" id="A0AAE3IVQ0"/>
<dbReference type="EMBL" id="JAOUSF010000003">
    <property type="protein sequence ID" value="MCU9614254.1"/>
    <property type="molecule type" value="Genomic_DNA"/>
</dbReference>
<evidence type="ECO:0000313" key="2">
    <source>
        <dbReference type="Proteomes" id="UP001209318"/>
    </source>
</evidence>